<dbReference type="RefSeq" id="WP_207678195.1">
    <property type="nucleotide sequence ID" value="NZ_CP061800.1"/>
</dbReference>
<evidence type="ECO:0000256" key="1">
    <source>
        <dbReference type="SAM" id="MobiDB-lite"/>
    </source>
</evidence>
<dbReference type="AlphaFoldDB" id="A0A975GRC6"/>
<dbReference type="Proteomes" id="UP000663722">
    <property type="component" value="Chromosome"/>
</dbReference>
<keyword evidence="4" id="KW-1185">Reference proteome</keyword>
<proteinExistence type="predicted"/>
<name>A0A975GRC6_9BACT</name>
<sequence length="545" mass="61230">MSSKSKLIKSRDNWKKKAIERGKNARYHEKEKRRIKKERDKYKKDADEARKQLEKERQKNTQPVHNKEELIYICLKLFIVAHISFRAVPRVLRVLADYLGITKVPCVQTIINWVTRLSVARLRNAVPLRGAEINSNPFSNGFVYIIDISIALGKGKILTLLSLNANHHDLNETAPTLKDVNCVAVSVAVSWTGEAIADFLKKVIGIGGMPVAYLKDGGTDLAKATRLLAEQGLPSVSIDDISHTVANLLKHEYQNHPMFDIFISAVGKVSKKFKQTVLACLAPPKVSTKSRFMNLRRLVNWAAQLLRHSPRGRAPKGSVLSKLRAGIDQIPRCRNFIECFLRDSGTLSECQKILKTKGLNLETYEESKKLLEAIPPRSSVRTGFTNWLDKHIIIAKELKLENIGMPITSDNIESLFAVSKQHGTGEIKDANRIALRMPAMCGELTREDARRVMNISLREQQEFSESLFSLTKQRRKILANPGSLEILSDKTAENSEFIPESEKRAKKIININISSNCKKITGPLTELENRAESLPEIKISEAACG</sequence>
<protein>
    <submittedName>
        <fullName evidence="3">Uncharacterized protein</fullName>
    </submittedName>
</protein>
<dbReference type="KEGG" id="dmm:dnm_030220"/>
<evidence type="ECO:0000313" key="4">
    <source>
        <dbReference type="Proteomes" id="UP000663722"/>
    </source>
</evidence>
<evidence type="ECO:0000313" key="2">
    <source>
        <dbReference type="EMBL" id="QTA86995.1"/>
    </source>
</evidence>
<reference evidence="3" key="1">
    <citation type="journal article" date="2021" name="Microb. Physiol.">
        <title>Proteogenomic Insights into the Physiology of Marine, Sulfate-Reducing, Filamentous Desulfonema limicola and Desulfonema magnum.</title>
        <authorList>
            <person name="Schnaars V."/>
            <person name="Wohlbrand L."/>
            <person name="Scheve S."/>
            <person name="Hinrichs C."/>
            <person name="Reinhardt R."/>
            <person name="Rabus R."/>
        </authorList>
    </citation>
    <scope>NUCLEOTIDE SEQUENCE</scope>
    <source>
        <strain evidence="3">4be13</strain>
    </source>
</reference>
<feature type="compositionally biased region" description="Basic and acidic residues" evidence="1">
    <location>
        <begin position="9"/>
        <end position="61"/>
    </location>
</feature>
<dbReference type="EMBL" id="CP061800">
    <property type="protein sequence ID" value="QTA86995.1"/>
    <property type="molecule type" value="Genomic_DNA"/>
</dbReference>
<gene>
    <name evidence="2" type="ORF">dnm_030220</name>
    <name evidence="3" type="ORF">dnm_059520</name>
</gene>
<dbReference type="EMBL" id="CP061800">
    <property type="protein sequence ID" value="QTA89893.1"/>
    <property type="molecule type" value="Genomic_DNA"/>
</dbReference>
<dbReference type="KEGG" id="dmm:dnm_059520"/>
<feature type="region of interest" description="Disordered" evidence="1">
    <location>
        <begin position="1"/>
        <end position="61"/>
    </location>
</feature>
<accession>A0A975GRC6</accession>
<organism evidence="3 4">
    <name type="scientific">Desulfonema magnum</name>
    <dbReference type="NCBI Taxonomy" id="45655"/>
    <lineage>
        <taxon>Bacteria</taxon>
        <taxon>Pseudomonadati</taxon>
        <taxon>Thermodesulfobacteriota</taxon>
        <taxon>Desulfobacteria</taxon>
        <taxon>Desulfobacterales</taxon>
        <taxon>Desulfococcaceae</taxon>
        <taxon>Desulfonema</taxon>
    </lineage>
</organism>
<evidence type="ECO:0000313" key="3">
    <source>
        <dbReference type="EMBL" id="QTA89893.1"/>
    </source>
</evidence>